<reference evidence="2 3" key="1">
    <citation type="journal article" date="2019" name="Mol. Biol. Evol.">
        <title>Blast fungal genomes show frequent chromosomal changes, gene gains and losses, and effector gene turnover.</title>
        <authorList>
            <person name="Gomez Luciano L.B."/>
            <person name="Jason Tsai I."/>
            <person name="Chuma I."/>
            <person name="Tosa Y."/>
            <person name="Chen Y.H."/>
            <person name="Li J.Y."/>
            <person name="Li M.Y."/>
            <person name="Jade Lu M.Y."/>
            <person name="Nakayashiki H."/>
            <person name="Li W.H."/>
        </authorList>
    </citation>
    <scope>NUCLEOTIDE SEQUENCE [LARGE SCALE GENOMIC DNA]</scope>
    <source>
        <strain evidence="2">MZ5-1-6</strain>
    </source>
</reference>
<dbReference type="AlphaFoldDB" id="A0A4P7N1H1"/>
<accession>A0A4P7N1H1</accession>
<evidence type="ECO:0000313" key="3">
    <source>
        <dbReference type="Proteomes" id="UP000294847"/>
    </source>
</evidence>
<protein>
    <submittedName>
        <fullName evidence="2">Uncharacterized protein</fullName>
    </submittedName>
</protein>
<feature type="region of interest" description="Disordered" evidence="1">
    <location>
        <begin position="1"/>
        <end position="45"/>
    </location>
</feature>
<organism evidence="2 3">
    <name type="scientific">Pyricularia oryzae</name>
    <name type="common">Rice blast fungus</name>
    <name type="synonym">Magnaporthe oryzae</name>
    <dbReference type="NCBI Taxonomy" id="318829"/>
    <lineage>
        <taxon>Eukaryota</taxon>
        <taxon>Fungi</taxon>
        <taxon>Dikarya</taxon>
        <taxon>Ascomycota</taxon>
        <taxon>Pezizomycotina</taxon>
        <taxon>Sordariomycetes</taxon>
        <taxon>Sordariomycetidae</taxon>
        <taxon>Magnaporthales</taxon>
        <taxon>Pyriculariaceae</taxon>
        <taxon>Pyricularia</taxon>
    </lineage>
</organism>
<dbReference type="Proteomes" id="UP000294847">
    <property type="component" value="Chromosome 1"/>
</dbReference>
<evidence type="ECO:0000256" key="1">
    <source>
        <dbReference type="SAM" id="MobiDB-lite"/>
    </source>
</evidence>
<sequence length="144" mass="15533">MPVKPTRQLDASAHPGSAPTSSAGTTPPSSRPHSRREDPPSLPPPLLVLCAAERAKLQSFKGYARARDFFRGMCNAGQQFPRGTTVFINLGSAMAYMCNYDVDNRSDEASEVMDAGCVPDSAAAVQVDFCSKMYGRENKEDTIS</sequence>
<feature type="compositionally biased region" description="Low complexity" evidence="1">
    <location>
        <begin position="15"/>
        <end position="28"/>
    </location>
</feature>
<gene>
    <name evidence="2" type="ORF">PoMZ_09352</name>
</gene>
<proteinExistence type="predicted"/>
<evidence type="ECO:0000313" key="2">
    <source>
        <dbReference type="EMBL" id="QBZ53664.1"/>
    </source>
</evidence>
<dbReference type="EMBL" id="CP034204">
    <property type="protein sequence ID" value="QBZ53664.1"/>
    <property type="molecule type" value="Genomic_DNA"/>
</dbReference>
<name>A0A4P7N1H1_PYROR</name>